<evidence type="ECO:0000256" key="3">
    <source>
        <dbReference type="ARBA" id="ARBA00023027"/>
    </source>
</evidence>
<sequence length="316" mass="35905">MRKKCLIVDEMHKSICELLLEIGIEPVYKPELDRAGILEEIGVYHGILIRSKTSVDRELVDRAGKLEFIGRAGAGLDKIDVEYVESKGIEILNAPEGNRDALAEHAVGLLLNLLNNINRADQEVRNWIWDREGNRGVELSDKTVGIIGYGYMGQAFVQRLRAFDCRVLVYDKYRKGFGTKNVEEVSLEKMFAKADILSLHIPLNEETRGWVGEDFINQFNKDIYLLNTARGEIIPIQDMISLLDSGKVLGAALDVLEKEKFDQLSEVEKTRFENLFQRKNVVLSPHVGGWTFASFKRINEVLVGKIATHYRIDWNA</sequence>
<dbReference type="SUPFAM" id="SSF51735">
    <property type="entry name" value="NAD(P)-binding Rossmann-fold domains"/>
    <property type="match status" value="1"/>
</dbReference>
<protein>
    <submittedName>
        <fullName evidence="5">Phosphoglycerate dehydrogenase</fullName>
    </submittedName>
</protein>
<dbReference type="PANTHER" id="PTHR42789">
    <property type="entry name" value="D-ISOMER SPECIFIC 2-HYDROXYACID DEHYDROGENASE FAMILY PROTEIN (AFU_ORTHOLOGUE AFUA_6G10090)"/>
    <property type="match status" value="1"/>
</dbReference>
<keyword evidence="3" id="KW-0520">NAD</keyword>
<feature type="domain" description="D-isomer specific 2-hydroxyacid dehydrogenase NAD-binding" evidence="4">
    <location>
        <begin position="107"/>
        <end position="288"/>
    </location>
</feature>
<dbReference type="PANTHER" id="PTHR42789:SF1">
    <property type="entry name" value="D-ISOMER SPECIFIC 2-HYDROXYACID DEHYDROGENASE FAMILY PROTEIN (AFU_ORTHOLOGUE AFUA_6G10090)"/>
    <property type="match status" value="1"/>
</dbReference>
<dbReference type="EMBL" id="MDGQ01000005">
    <property type="protein sequence ID" value="OEK05346.1"/>
    <property type="molecule type" value="Genomic_DNA"/>
</dbReference>
<dbReference type="GO" id="GO:0016616">
    <property type="term" value="F:oxidoreductase activity, acting on the CH-OH group of donors, NAD or NADP as acceptor"/>
    <property type="evidence" value="ECO:0007669"/>
    <property type="project" value="InterPro"/>
</dbReference>
<keyword evidence="2" id="KW-0560">Oxidoreductase</keyword>
<evidence type="ECO:0000256" key="2">
    <source>
        <dbReference type="ARBA" id="ARBA00023002"/>
    </source>
</evidence>
<dbReference type="Pfam" id="PF02826">
    <property type="entry name" value="2-Hacid_dh_C"/>
    <property type="match status" value="1"/>
</dbReference>
<dbReference type="Proteomes" id="UP000095552">
    <property type="component" value="Unassembled WGS sequence"/>
</dbReference>
<dbReference type="GO" id="GO:0051287">
    <property type="term" value="F:NAD binding"/>
    <property type="evidence" value="ECO:0007669"/>
    <property type="project" value="InterPro"/>
</dbReference>
<proteinExistence type="inferred from homology"/>
<organism evidence="5 6">
    <name type="scientific">Roseivirga misakiensis</name>
    <dbReference type="NCBI Taxonomy" id="1563681"/>
    <lineage>
        <taxon>Bacteria</taxon>
        <taxon>Pseudomonadati</taxon>
        <taxon>Bacteroidota</taxon>
        <taxon>Cytophagia</taxon>
        <taxon>Cytophagales</taxon>
        <taxon>Roseivirgaceae</taxon>
        <taxon>Roseivirga</taxon>
    </lineage>
</organism>
<accession>A0A1E5T1V8</accession>
<dbReference type="OrthoDB" id="1522997at2"/>
<dbReference type="InterPro" id="IPR036291">
    <property type="entry name" value="NAD(P)-bd_dom_sf"/>
</dbReference>
<evidence type="ECO:0000313" key="6">
    <source>
        <dbReference type="Proteomes" id="UP000095552"/>
    </source>
</evidence>
<dbReference type="SUPFAM" id="SSF52283">
    <property type="entry name" value="Formate/glycerate dehydrogenase catalytic domain-like"/>
    <property type="match status" value="1"/>
</dbReference>
<dbReference type="AlphaFoldDB" id="A0A1E5T1V8"/>
<keyword evidence="6" id="KW-1185">Reference proteome</keyword>
<gene>
    <name evidence="5" type="ORF">BFP71_18305</name>
</gene>
<dbReference type="STRING" id="1563681.BFP71_18305"/>
<comment type="caution">
    <text evidence="5">The sequence shown here is derived from an EMBL/GenBank/DDBJ whole genome shotgun (WGS) entry which is preliminary data.</text>
</comment>
<evidence type="ECO:0000259" key="4">
    <source>
        <dbReference type="Pfam" id="PF02826"/>
    </source>
</evidence>
<reference evidence="5 6" key="1">
    <citation type="submission" date="2016-08" db="EMBL/GenBank/DDBJ databases">
        <title>Draft genome of Fabibacter sp. strain SK-8.</title>
        <authorList>
            <person name="Wong S.-K."/>
            <person name="Hamasaki K."/>
            <person name="Yoshizawa S."/>
        </authorList>
    </citation>
    <scope>NUCLEOTIDE SEQUENCE [LARGE SCALE GENOMIC DNA]</scope>
    <source>
        <strain evidence="5 6">SK-8</strain>
    </source>
</reference>
<evidence type="ECO:0000313" key="5">
    <source>
        <dbReference type="EMBL" id="OEK05346.1"/>
    </source>
</evidence>
<evidence type="ECO:0000256" key="1">
    <source>
        <dbReference type="ARBA" id="ARBA00005854"/>
    </source>
</evidence>
<dbReference type="InterPro" id="IPR050857">
    <property type="entry name" value="D-2-hydroxyacid_DH"/>
</dbReference>
<dbReference type="InterPro" id="IPR006140">
    <property type="entry name" value="D-isomer_DH_NAD-bd"/>
</dbReference>
<dbReference type="RefSeq" id="WP_069836850.1">
    <property type="nucleotide sequence ID" value="NZ_MDGQ01000005.1"/>
</dbReference>
<dbReference type="Gene3D" id="3.40.50.720">
    <property type="entry name" value="NAD(P)-binding Rossmann-like Domain"/>
    <property type="match status" value="2"/>
</dbReference>
<name>A0A1E5T1V8_9BACT</name>
<comment type="similarity">
    <text evidence="1">Belongs to the D-isomer specific 2-hydroxyacid dehydrogenase family.</text>
</comment>